<dbReference type="AlphaFoldDB" id="A0A915K255"/>
<accession>A0A915K255</accession>
<evidence type="ECO:0000313" key="2">
    <source>
        <dbReference type="WBParaSite" id="nRc.2.0.1.t32399-RA"/>
    </source>
</evidence>
<reference evidence="2" key="1">
    <citation type="submission" date="2022-11" db="UniProtKB">
        <authorList>
            <consortium name="WormBaseParasite"/>
        </authorList>
    </citation>
    <scope>IDENTIFICATION</scope>
</reference>
<organism evidence="1 2">
    <name type="scientific">Romanomermis culicivorax</name>
    <name type="common">Nematode worm</name>
    <dbReference type="NCBI Taxonomy" id="13658"/>
    <lineage>
        <taxon>Eukaryota</taxon>
        <taxon>Metazoa</taxon>
        <taxon>Ecdysozoa</taxon>
        <taxon>Nematoda</taxon>
        <taxon>Enoplea</taxon>
        <taxon>Dorylaimia</taxon>
        <taxon>Mermithida</taxon>
        <taxon>Mermithoidea</taxon>
        <taxon>Mermithidae</taxon>
        <taxon>Romanomermis</taxon>
    </lineage>
</organism>
<protein>
    <submittedName>
        <fullName evidence="2">Uncharacterized protein</fullName>
    </submittedName>
</protein>
<dbReference type="Proteomes" id="UP000887565">
    <property type="component" value="Unplaced"/>
</dbReference>
<name>A0A915K255_ROMCU</name>
<evidence type="ECO:0000313" key="1">
    <source>
        <dbReference type="Proteomes" id="UP000887565"/>
    </source>
</evidence>
<keyword evidence="1" id="KW-1185">Reference proteome</keyword>
<sequence length="79" mass="9439">MHVYHAKGNPGFRLIEWMNRIPEKEPTFHSNPGKYVCYQFALRPNILDEDFHMERAIEQIDIEKSNYIAKPHSGFHFYS</sequence>
<dbReference type="WBParaSite" id="nRc.2.0.1.t32399-RA">
    <property type="protein sequence ID" value="nRc.2.0.1.t32399-RA"/>
    <property type="gene ID" value="nRc.2.0.1.g32399"/>
</dbReference>
<proteinExistence type="predicted"/>